<evidence type="ECO:0000313" key="3">
    <source>
        <dbReference type="Proteomes" id="UP001254608"/>
    </source>
</evidence>
<evidence type="ECO:0000313" key="2">
    <source>
        <dbReference type="EMBL" id="MDT0496255.1"/>
    </source>
</evidence>
<keyword evidence="1" id="KW-0812">Transmembrane</keyword>
<comment type="caution">
    <text evidence="2">The sequence shown here is derived from an EMBL/GenBank/DDBJ whole genome shotgun (WGS) entry which is preliminary data.</text>
</comment>
<reference evidence="2 3" key="1">
    <citation type="submission" date="2023-09" db="EMBL/GenBank/DDBJ databases">
        <authorList>
            <person name="Rey-Velasco X."/>
        </authorList>
    </citation>
    <scope>NUCLEOTIDE SEQUENCE [LARGE SCALE GENOMIC DNA]</scope>
    <source>
        <strain evidence="2 3">W345</strain>
    </source>
</reference>
<evidence type="ECO:0000256" key="1">
    <source>
        <dbReference type="SAM" id="Phobius"/>
    </source>
</evidence>
<keyword evidence="1" id="KW-0472">Membrane</keyword>
<feature type="transmembrane region" description="Helical" evidence="1">
    <location>
        <begin position="12"/>
        <end position="41"/>
    </location>
</feature>
<gene>
    <name evidence="2" type="ORF">RM530_02590</name>
</gene>
<dbReference type="Proteomes" id="UP001254608">
    <property type="component" value="Unassembled WGS sequence"/>
</dbReference>
<organism evidence="2 3">
    <name type="scientific">Banduia mediterranea</name>
    <dbReference type="NCBI Taxonomy" id="3075609"/>
    <lineage>
        <taxon>Bacteria</taxon>
        <taxon>Pseudomonadati</taxon>
        <taxon>Pseudomonadota</taxon>
        <taxon>Gammaproteobacteria</taxon>
        <taxon>Nevskiales</taxon>
        <taxon>Algiphilaceae</taxon>
        <taxon>Banduia</taxon>
    </lineage>
</organism>
<protein>
    <recommendedName>
        <fullName evidence="4">Transmembrane protein</fullName>
    </recommendedName>
</protein>
<name>A0ABU2WFG6_9GAMM</name>
<proteinExistence type="predicted"/>
<sequence length="113" mass="12326">MSAPKRLSLYAWWLAMLAQLGLMFGAAIGLPGGWLMALVLALPMPWMLRRSRYAHAANSLLIVVVLGALMVFLDQPVARALAYVGALAFTGSVLFVKWNAVERRAELGVRRGS</sequence>
<evidence type="ECO:0008006" key="4">
    <source>
        <dbReference type="Google" id="ProtNLM"/>
    </source>
</evidence>
<keyword evidence="1" id="KW-1133">Transmembrane helix</keyword>
<feature type="transmembrane region" description="Helical" evidence="1">
    <location>
        <begin position="80"/>
        <end position="101"/>
    </location>
</feature>
<feature type="transmembrane region" description="Helical" evidence="1">
    <location>
        <begin position="53"/>
        <end position="74"/>
    </location>
</feature>
<keyword evidence="3" id="KW-1185">Reference proteome</keyword>
<accession>A0ABU2WFG6</accession>
<dbReference type="RefSeq" id="WP_311363644.1">
    <property type="nucleotide sequence ID" value="NZ_JAVRIC010000002.1"/>
</dbReference>
<dbReference type="EMBL" id="JAVRIC010000002">
    <property type="protein sequence ID" value="MDT0496255.1"/>
    <property type="molecule type" value="Genomic_DNA"/>
</dbReference>